<dbReference type="EMBL" id="JAVHJL010000001">
    <property type="protein sequence ID" value="KAK6511198.1"/>
    <property type="molecule type" value="Genomic_DNA"/>
</dbReference>
<evidence type="ECO:0000313" key="4">
    <source>
        <dbReference type="EMBL" id="KAK6511198.1"/>
    </source>
</evidence>
<dbReference type="PANTHER" id="PTHR46082:SF11">
    <property type="entry name" value="AAA+ ATPASE DOMAIN-CONTAINING PROTEIN-RELATED"/>
    <property type="match status" value="1"/>
</dbReference>
<sequence>MASNIQEYNIALVCALSLEMAAVTAMMDEVYGGPAWQVEGDTNNYTLGRIGRHYVVAACLPDGVYGMTATTALIHRLLSSYRSIRFGVVVGIGGGVPSDNGSYDMRLGDVVVSKPNGASNGVILYDFGKAIDKDGSIVPNASPFVLPGIFSTAVSSLSAGHMRNGNNNISHHISAMFRKYPNMQERFAYPGAGKDFLYDARYNHAADSHLCGRCDPGKLVARPSRNRSGPEVHYGTIGSGNLVIKDGTMRDRLARQHNIICFEMEAAGLIGQFSCLIVRGICDYADSHKNKIWQEYAAATAAAYAKELLLNVPVSDHDSPEIGSPSTIGSRPSFPTPRSVSTGPTEILPRSFILTNRFYTKDGISLGSLVPDRRYPNQDAFVSSDIILENGRDFLVSVDTNFNAFVDARAKSSSAFKRALGKLFLPPFVKGVEGDVRVISKESCVYTLLQPRTLFKKLSQEDHFNEWLRDGWVSKKTLYFIVGYRTVIDAQFIGKEIKPSRNRRLPAEMADRAKVRYDTSGERIYAVCFRRVKFEQSTGKKGRVLEQTNKWRIFPKHRGAGGELEEEVSADISDDDEIGASDFGVFPSRAGAELWTGL</sequence>
<name>A0AAV9WNG4_9PEZI</name>
<dbReference type="SUPFAM" id="SSF53167">
    <property type="entry name" value="Purine and uridine phosphorylases"/>
    <property type="match status" value="1"/>
</dbReference>
<evidence type="ECO:0000313" key="5">
    <source>
        <dbReference type="Proteomes" id="UP001370758"/>
    </source>
</evidence>
<keyword evidence="5" id="KW-1185">Reference proteome</keyword>
<gene>
    <name evidence="4" type="ORF">TWF481_000119</name>
</gene>
<dbReference type="InterPro" id="IPR000845">
    <property type="entry name" value="Nucleoside_phosphorylase_d"/>
</dbReference>
<dbReference type="Proteomes" id="UP001370758">
    <property type="component" value="Unassembled WGS sequence"/>
</dbReference>
<dbReference type="InterPro" id="IPR053137">
    <property type="entry name" value="NLR-like"/>
</dbReference>
<reference evidence="4 5" key="1">
    <citation type="submission" date="2023-08" db="EMBL/GenBank/DDBJ databases">
        <authorList>
            <person name="Palmer J.M."/>
        </authorList>
    </citation>
    <scope>NUCLEOTIDE SEQUENCE [LARGE SCALE GENOMIC DNA]</scope>
    <source>
        <strain evidence="4 5">TWF481</strain>
    </source>
</reference>
<dbReference type="AlphaFoldDB" id="A0AAV9WNG4"/>
<dbReference type="GO" id="GO:0009116">
    <property type="term" value="P:nucleoside metabolic process"/>
    <property type="evidence" value="ECO:0007669"/>
    <property type="project" value="InterPro"/>
</dbReference>
<proteinExistence type="predicted"/>
<dbReference type="Pfam" id="PF01048">
    <property type="entry name" value="PNP_UDP_1"/>
    <property type="match status" value="1"/>
</dbReference>
<accession>A0AAV9WNG4</accession>
<dbReference type="Gene3D" id="3.40.50.1580">
    <property type="entry name" value="Nucleoside phosphorylase domain"/>
    <property type="match status" value="1"/>
</dbReference>
<comment type="caution">
    <text evidence="4">The sequence shown here is derived from an EMBL/GenBank/DDBJ whole genome shotgun (WGS) entry which is preliminary data.</text>
</comment>
<keyword evidence="2" id="KW-0732">Signal</keyword>
<evidence type="ECO:0000256" key="2">
    <source>
        <dbReference type="SAM" id="SignalP"/>
    </source>
</evidence>
<feature type="chain" id="PRO_5043900442" description="Nucleoside phosphorylase domain-containing protein" evidence="2">
    <location>
        <begin position="26"/>
        <end position="598"/>
    </location>
</feature>
<evidence type="ECO:0000256" key="1">
    <source>
        <dbReference type="SAM" id="MobiDB-lite"/>
    </source>
</evidence>
<feature type="domain" description="Nucleoside phosphorylase" evidence="3">
    <location>
        <begin position="10"/>
        <end position="298"/>
    </location>
</feature>
<dbReference type="InterPro" id="IPR035994">
    <property type="entry name" value="Nucleoside_phosphorylase_sf"/>
</dbReference>
<organism evidence="4 5">
    <name type="scientific">Arthrobotrys musiformis</name>
    <dbReference type="NCBI Taxonomy" id="47236"/>
    <lineage>
        <taxon>Eukaryota</taxon>
        <taxon>Fungi</taxon>
        <taxon>Dikarya</taxon>
        <taxon>Ascomycota</taxon>
        <taxon>Pezizomycotina</taxon>
        <taxon>Orbiliomycetes</taxon>
        <taxon>Orbiliales</taxon>
        <taxon>Orbiliaceae</taxon>
        <taxon>Arthrobotrys</taxon>
    </lineage>
</organism>
<protein>
    <recommendedName>
        <fullName evidence="3">Nucleoside phosphorylase domain-containing protein</fullName>
    </recommendedName>
</protein>
<evidence type="ECO:0000259" key="3">
    <source>
        <dbReference type="Pfam" id="PF01048"/>
    </source>
</evidence>
<feature type="signal peptide" evidence="2">
    <location>
        <begin position="1"/>
        <end position="25"/>
    </location>
</feature>
<dbReference type="PANTHER" id="PTHR46082">
    <property type="entry name" value="ATP/GTP-BINDING PROTEIN-RELATED"/>
    <property type="match status" value="1"/>
</dbReference>
<feature type="region of interest" description="Disordered" evidence="1">
    <location>
        <begin position="319"/>
        <end position="343"/>
    </location>
</feature>
<dbReference type="GO" id="GO:0003824">
    <property type="term" value="F:catalytic activity"/>
    <property type="evidence" value="ECO:0007669"/>
    <property type="project" value="InterPro"/>
</dbReference>